<sequence length="97" mass="10946">MNEHTRNQAEWLWGELRSLLQKAEKKEMHPLLVAWTYLRFAASVNFERAPNTGAAMSVALQTLSAALEESRQEDPTDTHDPTPYDPIAEIPPGAHLH</sequence>
<gene>
    <name evidence="2" type="ORF">METZ01_LOCUS134217</name>
</gene>
<accession>A0A381YXR6</accession>
<protein>
    <submittedName>
        <fullName evidence="2">Uncharacterized protein</fullName>
    </submittedName>
</protein>
<proteinExistence type="predicted"/>
<dbReference type="EMBL" id="UINC01019238">
    <property type="protein sequence ID" value="SVA81363.1"/>
    <property type="molecule type" value="Genomic_DNA"/>
</dbReference>
<feature type="compositionally biased region" description="Basic and acidic residues" evidence="1">
    <location>
        <begin position="68"/>
        <end position="82"/>
    </location>
</feature>
<evidence type="ECO:0000313" key="2">
    <source>
        <dbReference type="EMBL" id="SVA81363.1"/>
    </source>
</evidence>
<feature type="region of interest" description="Disordered" evidence="1">
    <location>
        <begin position="67"/>
        <end position="97"/>
    </location>
</feature>
<organism evidence="2">
    <name type="scientific">marine metagenome</name>
    <dbReference type="NCBI Taxonomy" id="408172"/>
    <lineage>
        <taxon>unclassified sequences</taxon>
        <taxon>metagenomes</taxon>
        <taxon>ecological metagenomes</taxon>
    </lineage>
</organism>
<name>A0A381YXR6_9ZZZZ</name>
<evidence type="ECO:0000256" key="1">
    <source>
        <dbReference type="SAM" id="MobiDB-lite"/>
    </source>
</evidence>
<dbReference type="AlphaFoldDB" id="A0A381YXR6"/>
<reference evidence="2" key="1">
    <citation type="submission" date="2018-05" db="EMBL/GenBank/DDBJ databases">
        <authorList>
            <person name="Lanie J.A."/>
            <person name="Ng W.-L."/>
            <person name="Kazmierczak K.M."/>
            <person name="Andrzejewski T.M."/>
            <person name="Davidsen T.M."/>
            <person name="Wayne K.J."/>
            <person name="Tettelin H."/>
            <person name="Glass J.I."/>
            <person name="Rusch D."/>
            <person name="Podicherti R."/>
            <person name="Tsui H.-C.T."/>
            <person name="Winkler M.E."/>
        </authorList>
    </citation>
    <scope>NUCLEOTIDE SEQUENCE</scope>
</reference>